<accession>A0A1M5DE15</accession>
<sequence>MDVLTEKDNNNCLVTTAFLWSVVVITYSIKIVVLLSHIIGCEITDLIKSPGFNRGFFLLKILLFILDLFEHFFNSSFQLRVFAA</sequence>
<organism evidence="2 3">
    <name type="scientific">Flavisolibacter ginsengisoli DSM 18119</name>
    <dbReference type="NCBI Taxonomy" id="1121884"/>
    <lineage>
        <taxon>Bacteria</taxon>
        <taxon>Pseudomonadati</taxon>
        <taxon>Bacteroidota</taxon>
        <taxon>Chitinophagia</taxon>
        <taxon>Chitinophagales</taxon>
        <taxon>Chitinophagaceae</taxon>
        <taxon>Flavisolibacter</taxon>
    </lineage>
</organism>
<dbReference type="EMBL" id="FQUU01000015">
    <property type="protein sequence ID" value="SHF65180.1"/>
    <property type="molecule type" value="Genomic_DNA"/>
</dbReference>
<evidence type="ECO:0000256" key="1">
    <source>
        <dbReference type="SAM" id="Phobius"/>
    </source>
</evidence>
<feature type="transmembrane region" description="Helical" evidence="1">
    <location>
        <begin position="51"/>
        <end position="69"/>
    </location>
</feature>
<keyword evidence="1" id="KW-0812">Transmembrane</keyword>
<keyword evidence="3" id="KW-1185">Reference proteome</keyword>
<name>A0A1M5DE15_9BACT</name>
<proteinExistence type="predicted"/>
<gene>
    <name evidence="2" type="ORF">SAMN02745131_03184</name>
</gene>
<feature type="transmembrane region" description="Helical" evidence="1">
    <location>
        <begin position="17"/>
        <end position="39"/>
    </location>
</feature>
<protein>
    <submittedName>
        <fullName evidence="2">Uncharacterized protein</fullName>
    </submittedName>
</protein>
<dbReference type="Proteomes" id="UP000184048">
    <property type="component" value="Unassembled WGS sequence"/>
</dbReference>
<reference evidence="2 3" key="1">
    <citation type="submission" date="2016-11" db="EMBL/GenBank/DDBJ databases">
        <authorList>
            <person name="Jaros S."/>
            <person name="Januszkiewicz K."/>
            <person name="Wedrychowicz H."/>
        </authorList>
    </citation>
    <scope>NUCLEOTIDE SEQUENCE [LARGE SCALE GENOMIC DNA]</scope>
    <source>
        <strain evidence="2 3">DSM 18119</strain>
    </source>
</reference>
<keyword evidence="1" id="KW-0472">Membrane</keyword>
<dbReference type="AlphaFoldDB" id="A0A1M5DE15"/>
<keyword evidence="1" id="KW-1133">Transmembrane helix</keyword>
<evidence type="ECO:0000313" key="3">
    <source>
        <dbReference type="Proteomes" id="UP000184048"/>
    </source>
</evidence>
<evidence type="ECO:0000313" key="2">
    <source>
        <dbReference type="EMBL" id="SHF65180.1"/>
    </source>
</evidence>